<reference evidence="4 5" key="1">
    <citation type="journal article" date="2015" name="Genome Biol. Evol.">
        <title>The genome of winter moth (Operophtera brumata) provides a genomic perspective on sexual dimorphism and phenology.</title>
        <authorList>
            <person name="Derks M.F."/>
            <person name="Smit S."/>
            <person name="Salis L."/>
            <person name="Schijlen E."/>
            <person name="Bossers A."/>
            <person name="Mateman C."/>
            <person name="Pijl A.S."/>
            <person name="de Ridder D."/>
            <person name="Groenen M.A."/>
            <person name="Visser M.E."/>
            <person name="Megens H.J."/>
        </authorList>
    </citation>
    <scope>NUCLEOTIDE SEQUENCE [LARGE SCALE GENOMIC DNA]</scope>
    <source>
        <strain evidence="4">WM2013NL</strain>
        <tissue evidence="4">Head and thorax</tissue>
    </source>
</reference>
<keyword evidence="1" id="KW-0175">Coiled coil</keyword>
<feature type="coiled-coil region" evidence="1">
    <location>
        <begin position="65"/>
        <end position="134"/>
    </location>
</feature>
<dbReference type="InterPro" id="IPR057251">
    <property type="entry name" value="FP_C"/>
</dbReference>
<sequence length="290" mass="33635">MNTQRTPPAAAATDKTTNTPRSKRPRPIYSPEKVDEVENQCEIMAMLTSWKSEQEAVLSKIISDVAEIKAEIREVHKTNSEIEKTLDFVCKNYEDLKIRVECLEKRREERDNHWDKLEDKIEELERNARSTSIEIRGIPVKQNETKGELLSIVDNLHNKIKVQVERGFIRNIYRTKEKPNGERPIVMDVTTPIKKYNILKAVKEYNYHHIGDKLNTMAIGLEGKKAPIYLSDFLTLKAKRIYFLAREVAKSNGYRYCWSTNGKIFLRKAKGSPLISITSEVQLEDLKQKK</sequence>
<feature type="compositionally biased region" description="Low complexity" evidence="2">
    <location>
        <begin position="1"/>
        <end position="20"/>
    </location>
</feature>
<comment type="caution">
    <text evidence="4">The sequence shown here is derived from an EMBL/GenBank/DDBJ whole genome shotgun (WGS) entry which is preliminary data.</text>
</comment>
<dbReference type="AlphaFoldDB" id="A0A0L7LCR6"/>
<feature type="region of interest" description="Disordered" evidence="2">
    <location>
        <begin position="1"/>
        <end position="31"/>
    </location>
</feature>
<proteinExistence type="predicted"/>
<evidence type="ECO:0000313" key="4">
    <source>
        <dbReference type="EMBL" id="KOB73180.1"/>
    </source>
</evidence>
<evidence type="ECO:0000259" key="3">
    <source>
        <dbReference type="Pfam" id="PF25298"/>
    </source>
</evidence>
<organism evidence="4 5">
    <name type="scientific">Operophtera brumata</name>
    <name type="common">Winter moth</name>
    <name type="synonym">Phalaena brumata</name>
    <dbReference type="NCBI Taxonomy" id="104452"/>
    <lineage>
        <taxon>Eukaryota</taxon>
        <taxon>Metazoa</taxon>
        <taxon>Ecdysozoa</taxon>
        <taxon>Arthropoda</taxon>
        <taxon>Hexapoda</taxon>
        <taxon>Insecta</taxon>
        <taxon>Pterygota</taxon>
        <taxon>Neoptera</taxon>
        <taxon>Endopterygota</taxon>
        <taxon>Lepidoptera</taxon>
        <taxon>Glossata</taxon>
        <taxon>Ditrysia</taxon>
        <taxon>Geometroidea</taxon>
        <taxon>Geometridae</taxon>
        <taxon>Larentiinae</taxon>
        <taxon>Operophtera</taxon>
    </lineage>
</organism>
<name>A0A0L7LCR6_OPEBR</name>
<evidence type="ECO:0000256" key="1">
    <source>
        <dbReference type="SAM" id="Coils"/>
    </source>
</evidence>
<dbReference type="Proteomes" id="UP000037510">
    <property type="component" value="Unassembled WGS sequence"/>
</dbReference>
<keyword evidence="5" id="KW-1185">Reference proteome</keyword>
<dbReference type="Pfam" id="PF25298">
    <property type="entry name" value="Baculo_FP_2nd"/>
    <property type="match status" value="1"/>
</dbReference>
<accession>A0A0L7LCR6</accession>
<evidence type="ECO:0000313" key="5">
    <source>
        <dbReference type="Proteomes" id="UP000037510"/>
    </source>
</evidence>
<feature type="domain" description="FP protein C-terminal" evidence="3">
    <location>
        <begin position="235"/>
        <end position="287"/>
    </location>
</feature>
<gene>
    <name evidence="4" type="ORF">OBRU01_11111</name>
</gene>
<dbReference type="EMBL" id="JTDY01001677">
    <property type="protein sequence ID" value="KOB73180.1"/>
    <property type="molecule type" value="Genomic_DNA"/>
</dbReference>
<protein>
    <submittedName>
        <fullName evidence="4">Zinc finger DNA binding protein</fullName>
    </submittedName>
</protein>
<evidence type="ECO:0000256" key="2">
    <source>
        <dbReference type="SAM" id="MobiDB-lite"/>
    </source>
</evidence>